<dbReference type="PANTHER" id="PTHR37461:SF1">
    <property type="entry name" value="ANTI-SIGMA-K FACTOR RSKA"/>
    <property type="match status" value="1"/>
</dbReference>
<dbReference type="OrthoDB" id="150725at2"/>
<comment type="similarity">
    <text evidence="7">Belongs to the zinc-associated anti-sigma factor (ZAS) superfamily. Anti-sigma-W factor family.</text>
</comment>
<accession>A0A5C4T7E0</accession>
<comment type="subcellular location">
    <subcellularLocation>
        <location evidence="2">Cell membrane</location>
    </subcellularLocation>
    <subcellularLocation>
        <location evidence="1">Membrane</location>
        <topology evidence="1">Single-pass membrane protein</topology>
    </subcellularLocation>
</comment>
<dbReference type="InterPro" id="IPR051474">
    <property type="entry name" value="Anti-sigma-K/W_factor"/>
</dbReference>
<gene>
    <name evidence="14" type="ORF">FE784_21570</name>
</gene>
<evidence type="ECO:0000256" key="6">
    <source>
        <dbReference type="ARBA" id="ARBA00023136"/>
    </source>
</evidence>
<dbReference type="AlphaFoldDB" id="A0A5C4T7E0"/>
<keyword evidence="6 11" id="KW-0472">Membrane</keyword>
<dbReference type="Gene3D" id="1.10.10.1320">
    <property type="entry name" value="Anti-sigma factor, zinc-finger domain"/>
    <property type="match status" value="1"/>
</dbReference>
<dbReference type="Pfam" id="PF10099">
    <property type="entry name" value="RskA_C"/>
    <property type="match status" value="1"/>
</dbReference>
<evidence type="ECO:0000256" key="9">
    <source>
        <dbReference type="ARBA" id="ARBA00029829"/>
    </source>
</evidence>
<dbReference type="Pfam" id="PF13490">
    <property type="entry name" value="zf-HC2"/>
    <property type="match status" value="1"/>
</dbReference>
<evidence type="ECO:0000256" key="11">
    <source>
        <dbReference type="SAM" id="Phobius"/>
    </source>
</evidence>
<feature type="domain" description="Putative zinc-finger" evidence="13">
    <location>
        <begin position="78"/>
        <end position="109"/>
    </location>
</feature>
<evidence type="ECO:0000256" key="1">
    <source>
        <dbReference type="ARBA" id="ARBA00004167"/>
    </source>
</evidence>
<evidence type="ECO:0000259" key="12">
    <source>
        <dbReference type="Pfam" id="PF10099"/>
    </source>
</evidence>
<keyword evidence="15" id="KW-1185">Reference proteome</keyword>
<dbReference type="InterPro" id="IPR041916">
    <property type="entry name" value="Anti_sigma_zinc_sf"/>
</dbReference>
<reference evidence="14 15" key="1">
    <citation type="submission" date="2019-05" db="EMBL/GenBank/DDBJ databases">
        <title>We sequenced the genome of Paenibacillus hemerocallicola KCTC 33185 for further insight into its adaptation and study the phylogeny of Paenibacillus.</title>
        <authorList>
            <person name="Narsing Rao M.P."/>
        </authorList>
    </citation>
    <scope>NUCLEOTIDE SEQUENCE [LARGE SCALE GENOMIC DNA]</scope>
    <source>
        <strain evidence="14 15">KCTC 33185</strain>
    </source>
</reference>
<protein>
    <recommendedName>
        <fullName evidence="8">Anti-sigma-W factor RsiW</fullName>
    </recommendedName>
    <alternativeName>
        <fullName evidence="10">Regulator of SigK</fullName>
    </alternativeName>
    <alternativeName>
        <fullName evidence="9">Sigma-K anti-sigma factor RskA</fullName>
    </alternativeName>
</protein>
<feature type="domain" description="Anti-sigma K factor RskA C-terminal" evidence="12">
    <location>
        <begin position="167"/>
        <end position="305"/>
    </location>
</feature>
<dbReference type="GO" id="GO:0005886">
    <property type="term" value="C:plasma membrane"/>
    <property type="evidence" value="ECO:0007669"/>
    <property type="project" value="UniProtKB-SubCell"/>
</dbReference>
<evidence type="ECO:0000313" key="15">
    <source>
        <dbReference type="Proteomes" id="UP000307943"/>
    </source>
</evidence>
<evidence type="ECO:0000256" key="2">
    <source>
        <dbReference type="ARBA" id="ARBA00004236"/>
    </source>
</evidence>
<feature type="transmembrane region" description="Helical" evidence="11">
    <location>
        <begin position="163"/>
        <end position="182"/>
    </location>
</feature>
<evidence type="ECO:0000259" key="13">
    <source>
        <dbReference type="Pfam" id="PF13490"/>
    </source>
</evidence>
<keyword evidence="5 11" id="KW-1133">Transmembrane helix</keyword>
<keyword evidence="3" id="KW-1003">Cell membrane</keyword>
<evidence type="ECO:0000313" key="14">
    <source>
        <dbReference type="EMBL" id="TNJ64209.1"/>
    </source>
</evidence>
<dbReference type="GO" id="GO:0016989">
    <property type="term" value="F:sigma factor antagonist activity"/>
    <property type="evidence" value="ECO:0007669"/>
    <property type="project" value="TreeGrafter"/>
</dbReference>
<sequence>MAQAAHRAGVPLFVGQPDELDSSFLLGRLYAQRNCRPERRAARHREEQASSDVENIAQAYEIGRRGGKRVSRDRNDNVCDRLFSYFLGEMTDEEIRAFHAHLSDCPTCREELKELGQVWDALPHAMTELELPEQLKSEVLGPLLKDQAQSKPAYPVKPGKRRYRFYAAAAVLALLIGSAGLVELSQWRNRSLTHSDNLHLPAEVLERYSLKPFDPAVPAASGQVWLTAKGGSMELVLQTSGLPALEGEQAYQVWLVKNGNRLNCGTFRVDSQGNGVLTYKIEEEERLFDAIGITLEPDSGGSKPRGKKVLGT</sequence>
<dbReference type="InterPro" id="IPR018764">
    <property type="entry name" value="RskA_C"/>
</dbReference>
<dbReference type="EMBL" id="VDCQ01000032">
    <property type="protein sequence ID" value="TNJ64209.1"/>
    <property type="molecule type" value="Genomic_DNA"/>
</dbReference>
<proteinExistence type="inferred from homology"/>
<dbReference type="PANTHER" id="PTHR37461">
    <property type="entry name" value="ANTI-SIGMA-K FACTOR RSKA"/>
    <property type="match status" value="1"/>
</dbReference>
<dbReference type="InterPro" id="IPR027383">
    <property type="entry name" value="Znf_put"/>
</dbReference>
<organism evidence="14 15">
    <name type="scientific">Paenibacillus hemerocallicola</name>
    <dbReference type="NCBI Taxonomy" id="1172614"/>
    <lineage>
        <taxon>Bacteria</taxon>
        <taxon>Bacillati</taxon>
        <taxon>Bacillota</taxon>
        <taxon>Bacilli</taxon>
        <taxon>Bacillales</taxon>
        <taxon>Paenibacillaceae</taxon>
        <taxon>Paenibacillus</taxon>
    </lineage>
</organism>
<evidence type="ECO:0000256" key="4">
    <source>
        <dbReference type="ARBA" id="ARBA00022692"/>
    </source>
</evidence>
<name>A0A5C4T7E0_9BACL</name>
<evidence type="ECO:0000256" key="10">
    <source>
        <dbReference type="ARBA" id="ARBA00030803"/>
    </source>
</evidence>
<comment type="caution">
    <text evidence="14">The sequence shown here is derived from an EMBL/GenBank/DDBJ whole genome shotgun (WGS) entry which is preliminary data.</text>
</comment>
<keyword evidence="4 11" id="KW-0812">Transmembrane</keyword>
<evidence type="ECO:0000256" key="8">
    <source>
        <dbReference type="ARBA" id="ARBA00024438"/>
    </source>
</evidence>
<evidence type="ECO:0000256" key="7">
    <source>
        <dbReference type="ARBA" id="ARBA00024353"/>
    </source>
</evidence>
<dbReference type="GO" id="GO:0006417">
    <property type="term" value="P:regulation of translation"/>
    <property type="evidence" value="ECO:0007669"/>
    <property type="project" value="TreeGrafter"/>
</dbReference>
<dbReference type="Proteomes" id="UP000307943">
    <property type="component" value="Unassembled WGS sequence"/>
</dbReference>
<evidence type="ECO:0000256" key="5">
    <source>
        <dbReference type="ARBA" id="ARBA00022989"/>
    </source>
</evidence>
<evidence type="ECO:0000256" key="3">
    <source>
        <dbReference type="ARBA" id="ARBA00022475"/>
    </source>
</evidence>